<name>A0ACC0A4I2_CATRO</name>
<sequence length="402" mass="45707">MEQIGEELIKERQKQSLLSTVGLVSTVPGRLLSKWILLAEDLPCALVYNVKVSTRSHQEGTSDPTRMNLNETLQSMQQSIEDVEDLKKGKGSATIEKRVGENLGGVHLPHHQRVYDNVPPFGCQGRQPTTCGRRGDLGGRGYNKPQEDIFLYVMGYKKDKENVVADALSRRHTLIFTLQAQILGFEILEELYASANDFKGIFDSCLVFPNEKYLIHGGFLYHEGELCIPPCSSRLLLVKEAHCGGLMDHFDHLHHLKQVFFFFFFLRNEKLYANLGKYEFFFGKGTFLGYAVSSQVLQIDEYKANVIKGMTGFKWEKLVYLLLTLSLDGKKKAEFFKSIHSKSNDVIEANNKKGGHIKKERFPSQQKSKLEARGDGFFQVLERFSDKANKLIFRVNITLVLP</sequence>
<keyword evidence="2" id="KW-1185">Reference proteome</keyword>
<proteinExistence type="predicted"/>
<dbReference type="EMBL" id="CM044707">
    <property type="protein sequence ID" value="KAI5654436.1"/>
    <property type="molecule type" value="Genomic_DNA"/>
</dbReference>
<organism evidence="1 2">
    <name type="scientific">Catharanthus roseus</name>
    <name type="common">Madagascar periwinkle</name>
    <name type="synonym">Vinca rosea</name>
    <dbReference type="NCBI Taxonomy" id="4058"/>
    <lineage>
        <taxon>Eukaryota</taxon>
        <taxon>Viridiplantae</taxon>
        <taxon>Streptophyta</taxon>
        <taxon>Embryophyta</taxon>
        <taxon>Tracheophyta</taxon>
        <taxon>Spermatophyta</taxon>
        <taxon>Magnoliopsida</taxon>
        <taxon>eudicotyledons</taxon>
        <taxon>Gunneridae</taxon>
        <taxon>Pentapetalae</taxon>
        <taxon>asterids</taxon>
        <taxon>lamiids</taxon>
        <taxon>Gentianales</taxon>
        <taxon>Apocynaceae</taxon>
        <taxon>Rauvolfioideae</taxon>
        <taxon>Vinceae</taxon>
        <taxon>Catharanthinae</taxon>
        <taxon>Catharanthus</taxon>
    </lineage>
</organism>
<protein>
    <submittedName>
        <fullName evidence="1">Uncharacterized protein</fullName>
    </submittedName>
</protein>
<evidence type="ECO:0000313" key="1">
    <source>
        <dbReference type="EMBL" id="KAI5654436.1"/>
    </source>
</evidence>
<accession>A0ACC0A4I2</accession>
<gene>
    <name evidence="1" type="ORF">M9H77_31623</name>
</gene>
<comment type="caution">
    <text evidence="1">The sequence shown here is derived from an EMBL/GenBank/DDBJ whole genome shotgun (WGS) entry which is preliminary data.</text>
</comment>
<reference evidence="2" key="1">
    <citation type="journal article" date="2023" name="Nat. Plants">
        <title>Single-cell RNA sequencing provides a high-resolution roadmap for understanding the multicellular compartmentation of specialized metabolism.</title>
        <authorList>
            <person name="Sun S."/>
            <person name="Shen X."/>
            <person name="Li Y."/>
            <person name="Li Y."/>
            <person name="Wang S."/>
            <person name="Li R."/>
            <person name="Zhang H."/>
            <person name="Shen G."/>
            <person name="Guo B."/>
            <person name="Wei J."/>
            <person name="Xu J."/>
            <person name="St-Pierre B."/>
            <person name="Chen S."/>
            <person name="Sun C."/>
        </authorList>
    </citation>
    <scope>NUCLEOTIDE SEQUENCE [LARGE SCALE GENOMIC DNA]</scope>
</reference>
<dbReference type="Proteomes" id="UP001060085">
    <property type="component" value="Linkage Group LG07"/>
</dbReference>
<evidence type="ECO:0000313" key="2">
    <source>
        <dbReference type="Proteomes" id="UP001060085"/>
    </source>
</evidence>